<sequence length="333" mass="37252">MAGKKDKEQNKKNKKGEKDASSKKKKSSSDLCTQRQKLKELGLRIKIIEGDGNCLFRAIADQLHGDESLHHREREKTVNYMEDHKDQFACFMDESESFEDYCSRMRENGEWGGNMEIVANASCNQMSIAIHQVVQDSMQTITADMPCFIVSPLSDKQACVKRTLHISLHDGNCEAWAHYNSVRREDDQEEGAIPKPINLTSMGDGSQKALSGEKPDRAEQQVMRGTGVNDVAFVRKVLGEVDGDEDAAIEYIISTGREERKESEGDAEETLLSNLKEGTDKEGEDKGKPSAKTRKEAKEAKKAAKRLSKLIKKGKEEENSVQELHTGFQVLAI</sequence>
<dbReference type="AlphaFoldDB" id="A0A7S4UUD2"/>
<protein>
    <recommendedName>
        <fullName evidence="2">OTU domain-containing protein</fullName>
    </recommendedName>
</protein>
<feature type="compositionally biased region" description="Basic and acidic residues" evidence="1">
    <location>
        <begin position="277"/>
        <end position="301"/>
    </location>
</feature>
<dbReference type="InterPro" id="IPR050704">
    <property type="entry name" value="Peptidase_C85-like"/>
</dbReference>
<reference evidence="3" key="1">
    <citation type="submission" date="2021-01" db="EMBL/GenBank/DDBJ databases">
        <authorList>
            <person name="Corre E."/>
            <person name="Pelletier E."/>
            <person name="Niang G."/>
            <person name="Scheremetjew M."/>
            <person name="Finn R."/>
            <person name="Kale V."/>
            <person name="Holt S."/>
            <person name="Cochrane G."/>
            <person name="Meng A."/>
            <person name="Brown T."/>
            <person name="Cohen L."/>
        </authorList>
    </citation>
    <scope>NUCLEOTIDE SEQUENCE</scope>
    <source>
        <strain evidence="3">CCMP 2712</strain>
    </source>
</reference>
<dbReference type="GO" id="GO:0004843">
    <property type="term" value="F:cysteine-type deubiquitinase activity"/>
    <property type="evidence" value="ECO:0007669"/>
    <property type="project" value="TreeGrafter"/>
</dbReference>
<accession>A0A7S4UUD2</accession>
<gene>
    <name evidence="3" type="ORF">GTHE00462_LOCUS40095</name>
</gene>
<feature type="region of interest" description="Disordered" evidence="1">
    <location>
        <begin position="1"/>
        <end position="31"/>
    </location>
</feature>
<dbReference type="Pfam" id="PF02338">
    <property type="entry name" value="OTU"/>
    <property type="match status" value="1"/>
</dbReference>
<dbReference type="InterPro" id="IPR038765">
    <property type="entry name" value="Papain-like_cys_pep_sf"/>
</dbReference>
<evidence type="ECO:0000259" key="2">
    <source>
        <dbReference type="PROSITE" id="PS50802"/>
    </source>
</evidence>
<feature type="domain" description="OTU" evidence="2">
    <location>
        <begin position="43"/>
        <end position="185"/>
    </location>
</feature>
<dbReference type="InterPro" id="IPR003323">
    <property type="entry name" value="OTU_dom"/>
</dbReference>
<evidence type="ECO:0000256" key="1">
    <source>
        <dbReference type="SAM" id="MobiDB-lite"/>
    </source>
</evidence>
<feature type="region of interest" description="Disordered" evidence="1">
    <location>
        <begin position="257"/>
        <end position="301"/>
    </location>
</feature>
<proteinExistence type="predicted"/>
<organism evidence="3">
    <name type="scientific">Guillardia theta</name>
    <name type="common">Cryptophyte</name>
    <name type="synonym">Cryptomonas phi</name>
    <dbReference type="NCBI Taxonomy" id="55529"/>
    <lineage>
        <taxon>Eukaryota</taxon>
        <taxon>Cryptophyceae</taxon>
        <taxon>Pyrenomonadales</taxon>
        <taxon>Geminigeraceae</taxon>
        <taxon>Guillardia</taxon>
    </lineage>
</organism>
<dbReference type="GO" id="GO:0016579">
    <property type="term" value="P:protein deubiquitination"/>
    <property type="evidence" value="ECO:0007669"/>
    <property type="project" value="TreeGrafter"/>
</dbReference>
<dbReference type="EMBL" id="HBKN01051417">
    <property type="protein sequence ID" value="CAE2342099.1"/>
    <property type="molecule type" value="Transcribed_RNA"/>
</dbReference>
<dbReference type="PROSITE" id="PS50802">
    <property type="entry name" value="OTU"/>
    <property type="match status" value="1"/>
</dbReference>
<dbReference type="Gene3D" id="3.90.70.80">
    <property type="match status" value="1"/>
</dbReference>
<dbReference type="CDD" id="cd22771">
    <property type="entry name" value="OTU_plant_OTU7-like"/>
    <property type="match status" value="1"/>
</dbReference>
<feature type="region of interest" description="Disordered" evidence="1">
    <location>
        <begin position="185"/>
        <end position="219"/>
    </location>
</feature>
<dbReference type="SUPFAM" id="SSF54001">
    <property type="entry name" value="Cysteine proteinases"/>
    <property type="match status" value="1"/>
</dbReference>
<dbReference type="PANTHER" id="PTHR12419">
    <property type="entry name" value="OTU DOMAIN CONTAINING PROTEIN"/>
    <property type="match status" value="1"/>
</dbReference>
<dbReference type="PANTHER" id="PTHR12419:SF7">
    <property type="entry name" value="OTU DOMAIN-CONTAINING PROTEIN 3"/>
    <property type="match status" value="1"/>
</dbReference>
<feature type="compositionally biased region" description="Basic and acidic residues" evidence="1">
    <location>
        <begin position="1"/>
        <end position="22"/>
    </location>
</feature>
<evidence type="ECO:0000313" key="3">
    <source>
        <dbReference type="EMBL" id="CAE2342099.1"/>
    </source>
</evidence>
<name>A0A7S4UUD2_GUITH</name>